<proteinExistence type="predicted"/>
<dbReference type="InterPro" id="IPR011011">
    <property type="entry name" value="Znf_FYVE_PHD"/>
</dbReference>
<feature type="domain" description="PHD-type" evidence="6">
    <location>
        <begin position="27"/>
        <end position="147"/>
    </location>
</feature>
<evidence type="ECO:0008006" key="9">
    <source>
        <dbReference type="Google" id="ProtNLM"/>
    </source>
</evidence>
<dbReference type="STRING" id="112268.A0A182W1S5"/>
<reference evidence="8" key="1">
    <citation type="submission" date="2013-03" db="EMBL/GenBank/DDBJ databases">
        <title>The Genome Sequence of Anopheles minimus MINIMUS1.</title>
        <authorList>
            <consortium name="The Broad Institute Genomics Platform"/>
            <person name="Neafsey D.E."/>
            <person name="Walton C."/>
            <person name="Walker B."/>
            <person name="Young S.K."/>
            <person name="Zeng Q."/>
            <person name="Gargeya S."/>
            <person name="Fitzgerald M."/>
            <person name="Haas B."/>
            <person name="Abouelleil A."/>
            <person name="Allen A.W."/>
            <person name="Alvarado L."/>
            <person name="Arachchi H.M."/>
            <person name="Berlin A.M."/>
            <person name="Chapman S.B."/>
            <person name="Gainer-Dewar J."/>
            <person name="Goldberg J."/>
            <person name="Griggs A."/>
            <person name="Gujja S."/>
            <person name="Hansen M."/>
            <person name="Howarth C."/>
            <person name="Imamovic A."/>
            <person name="Ireland A."/>
            <person name="Larimer J."/>
            <person name="McCowan C."/>
            <person name="Murphy C."/>
            <person name="Pearson M."/>
            <person name="Poon T.W."/>
            <person name="Priest M."/>
            <person name="Roberts A."/>
            <person name="Saif S."/>
            <person name="Shea T."/>
            <person name="Sisk P."/>
            <person name="Sykes S."/>
            <person name="Wortman J."/>
            <person name="Nusbaum C."/>
            <person name="Birren B."/>
        </authorList>
    </citation>
    <scope>NUCLEOTIDE SEQUENCE [LARGE SCALE GENOMIC DNA]</scope>
    <source>
        <strain evidence="8">MINIMUS1</strain>
    </source>
</reference>
<protein>
    <recommendedName>
        <fullName evidence="9">PHD-type domain-containing protein</fullName>
    </recommendedName>
</protein>
<evidence type="ECO:0000256" key="3">
    <source>
        <dbReference type="ARBA" id="ARBA00022833"/>
    </source>
</evidence>
<evidence type="ECO:0000256" key="2">
    <source>
        <dbReference type="ARBA" id="ARBA00022771"/>
    </source>
</evidence>
<dbReference type="Gene3D" id="3.30.40.10">
    <property type="entry name" value="Zinc/RING finger domain, C3HC4 (zinc finger)"/>
    <property type="match status" value="2"/>
</dbReference>
<keyword evidence="1" id="KW-0479">Metal-binding</keyword>
<name>A0A182W1S5_9DIPT</name>
<accession>A0A182W1S5</accession>
<reference evidence="7" key="2">
    <citation type="submission" date="2020-05" db="UniProtKB">
        <authorList>
            <consortium name="EnsemblMetazoa"/>
        </authorList>
    </citation>
    <scope>IDENTIFICATION</scope>
    <source>
        <strain evidence="7">MINIMUS1</strain>
    </source>
</reference>
<evidence type="ECO:0000259" key="5">
    <source>
        <dbReference type="PROSITE" id="PS50089"/>
    </source>
</evidence>
<keyword evidence="8" id="KW-1185">Reference proteome</keyword>
<dbReference type="InterPro" id="IPR051188">
    <property type="entry name" value="PHD-type_Zinc_Finger"/>
</dbReference>
<dbReference type="EnsemblMetazoa" id="AMIN004285-RA">
    <property type="protein sequence ID" value="AMIN004285-PA"/>
    <property type="gene ID" value="AMIN004285"/>
</dbReference>
<dbReference type="InterPro" id="IPR001841">
    <property type="entry name" value="Znf_RING"/>
</dbReference>
<keyword evidence="2 4" id="KW-0863">Zinc-finger</keyword>
<dbReference type="InterPro" id="IPR034732">
    <property type="entry name" value="EPHD"/>
</dbReference>
<dbReference type="GO" id="GO:0005634">
    <property type="term" value="C:nucleus"/>
    <property type="evidence" value="ECO:0007669"/>
    <property type="project" value="TreeGrafter"/>
</dbReference>
<dbReference type="AlphaFoldDB" id="A0A182W1S5"/>
<evidence type="ECO:0000259" key="6">
    <source>
        <dbReference type="PROSITE" id="PS51805"/>
    </source>
</evidence>
<organism evidence="7 8">
    <name type="scientific">Anopheles minimus</name>
    <dbReference type="NCBI Taxonomy" id="112268"/>
    <lineage>
        <taxon>Eukaryota</taxon>
        <taxon>Metazoa</taxon>
        <taxon>Ecdysozoa</taxon>
        <taxon>Arthropoda</taxon>
        <taxon>Hexapoda</taxon>
        <taxon>Insecta</taxon>
        <taxon>Pterygota</taxon>
        <taxon>Neoptera</taxon>
        <taxon>Endopterygota</taxon>
        <taxon>Diptera</taxon>
        <taxon>Nematocera</taxon>
        <taxon>Culicoidea</taxon>
        <taxon>Culicidae</taxon>
        <taxon>Anophelinae</taxon>
        <taxon>Anopheles</taxon>
    </lineage>
</organism>
<evidence type="ECO:0000313" key="8">
    <source>
        <dbReference type="Proteomes" id="UP000075920"/>
    </source>
</evidence>
<feature type="domain" description="RING-type" evidence="5">
    <location>
        <begin position="162"/>
        <end position="217"/>
    </location>
</feature>
<dbReference type="PANTHER" id="PTHR12420:SF42">
    <property type="entry name" value="G2_M PHASE-SPECIFIC E3 UBIQUITIN-PROTEIN LIGASE"/>
    <property type="match status" value="1"/>
</dbReference>
<evidence type="ECO:0000256" key="4">
    <source>
        <dbReference type="PROSITE-ProRule" id="PRU00175"/>
    </source>
</evidence>
<dbReference type="SUPFAM" id="SSF57903">
    <property type="entry name" value="FYVE/PHD zinc finger"/>
    <property type="match status" value="1"/>
</dbReference>
<sequence length="312" mass="35690">MNETSRHEVSYCTDPIFKLKVLKKNTNTKCDICWLKENNPVRYGELIEKSCFTNRKLQLHYFCLLSGTFIEQHGTSQCGIAGFRIRDIINSFAEYREKRCFYCYHLSAPIECVQPGCGRRFHYICGYNNSCLTQFTGQFNSYCHSHIPAEFCKPVNTKGRECDICFSDLPQVTEVNFNPLSIIRTRCDSECSDGLLHRECVQRFAYSSGYNFKCPLCWNKNFGTHAAESGIFIPERESKWEREPGAFKDLHKRKCTADPCVLADTQNKTQTSELVGCKVCGGQVMHKLCSGVIDESDYLCTVCQNESFANLV</sequence>
<dbReference type="Pfam" id="PF13771">
    <property type="entry name" value="zf-HC5HC2H"/>
    <property type="match status" value="1"/>
</dbReference>
<dbReference type="VEuPathDB" id="VectorBase:AMIN004285"/>
<dbReference type="PROSITE" id="PS50089">
    <property type="entry name" value="ZF_RING_2"/>
    <property type="match status" value="1"/>
</dbReference>
<dbReference type="PANTHER" id="PTHR12420">
    <property type="entry name" value="PHD FINGER PROTEIN"/>
    <property type="match status" value="1"/>
</dbReference>
<keyword evidence="3" id="KW-0862">Zinc</keyword>
<evidence type="ECO:0000256" key="1">
    <source>
        <dbReference type="ARBA" id="ARBA00022723"/>
    </source>
</evidence>
<dbReference type="GO" id="GO:0008270">
    <property type="term" value="F:zinc ion binding"/>
    <property type="evidence" value="ECO:0007669"/>
    <property type="project" value="UniProtKB-KW"/>
</dbReference>
<dbReference type="Proteomes" id="UP000075920">
    <property type="component" value="Unassembled WGS sequence"/>
</dbReference>
<evidence type="ECO:0000313" key="7">
    <source>
        <dbReference type="EnsemblMetazoa" id="AMIN004285-PA"/>
    </source>
</evidence>
<dbReference type="PROSITE" id="PS51805">
    <property type="entry name" value="EPHD"/>
    <property type="match status" value="1"/>
</dbReference>
<dbReference type="InterPro" id="IPR013083">
    <property type="entry name" value="Znf_RING/FYVE/PHD"/>
</dbReference>